<dbReference type="Gene3D" id="1.25.40.10">
    <property type="entry name" value="Tetratricopeptide repeat domain"/>
    <property type="match status" value="1"/>
</dbReference>
<protein>
    <submittedName>
        <fullName evidence="7">Tetratricopeptide repeat protein</fullName>
    </submittedName>
</protein>
<dbReference type="SUPFAM" id="SSF48452">
    <property type="entry name" value="TPR-like"/>
    <property type="match status" value="1"/>
</dbReference>
<dbReference type="PANTHER" id="PTHR44943">
    <property type="entry name" value="CELLULOSE SYNTHASE OPERON PROTEIN C"/>
    <property type="match status" value="1"/>
</dbReference>
<evidence type="ECO:0000256" key="2">
    <source>
        <dbReference type="ARBA" id="ARBA00022803"/>
    </source>
</evidence>
<evidence type="ECO:0000256" key="6">
    <source>
        <dbReference type="SAM" id="Phobius"/>
    </source>
</evidence>
<evidence type="ECO:0000256" key="3">
    <source>
        <dbReference type="ARBA" id="ARBA00023078"/>
    </source>
</evidence>
<organism evidence="7 8">
    <name type="scientific">Candidatus Desulfovibrio intestinipullorum</name>
    <dbReference type="NCBI Taxonomy" id="2838536"/>
    <lineage>
        <taxon>Bacteria</taxon>
        <taxon>Pseudomonadati</taxon>
        <taxon>Thermodesulfobacteriota</taxon>
        <taxon>Desulfovibrionia</taxon>
        <taxon>Desulfovibrionales</taxon>
        <taxon>Desulfovibrionaceae</taxon>
        <taxon>Desulfovibrio</taxon>
    </lineage>
</organism>
<dbReference type="SMART" id="SM00028">
    <property type="entry name" value="TPR"/>
    <property type="match status" value="3"/>
</dbReference>
<keyword evidence="2 4" id="KW-0802">TPR repeat</keyword>
<reference evidence="7" key="1">
    <citation type="journal article" date="2021" name="PeerJ">
        <title>Extensive microbial diversity within the chicken gut microbiome revealed by metagenomics and culture.</title>
        <authorList>
            <person name="Gilroy R."/>
            <person name="Ravi A."/>
            <person name="Getino M."/>
            <person name="Pursley I."/>
            <person name="Horton D.L."/>
            <person name="Alikhan N.F."/>
            <person name="Baker D."/>
            <person name="Gharbi K."/>
            <person name="Hall N."/>
            <person name="Watson M."/>
            <person name="Adriaenssens E.M."/>
            <person name="Foster-Nyarko E."/>
            <person name="Jarju S."/>
            <person name="Secka A."/>
            <person name="Antonio M."/>
            <person name="Oren A."/>
            <person name="Chaudhuri R.R."/>
            <person name="La Ragione R."/>
            <person name="Hildebrand F."/>
            <person name="Pallen M.J."/>
        </authorList>
    </citation>
    <scope>NUCLEOTIDE SEQUENCE</scope>
    <source>
        <strain evidence="7">ChiHecec2B26-446</strain>
    </source>
</reference>
<proteinExistence type="predicted"/>
<evidence type="ECO:0000313" key="8">
    <source>
        <dbReference type="Proteomes" id="UP000886752"/>
    </source>
</evidence>
<dbReference type="PROSITE" id="PS50293">
    <property type="entry name" value="TPR_REGION"/>
    <property type="match status" value="1"/>
</dbReference>
<evidence type="ECO:0000256" key="1">
    <source>
        <dbReference type="ARBA" id="ARBA00022737"/>
    </source>
</evidence>
<dbReference type="Proteomes" id="UP000886752">
    <property type="component" value="Unassembled WGS sequence"/>
</dbReference>
<name>A0A9D1PV54_9BACT</name>
<feature type="region of interest" description="Disordered" evidence="5">
    <location>
        <begin position="60"/>
        <end position="81"/>
    </location>
</feature>
<sequence length="227" mass="24760">MAQKTISRVPAAPSNAPEPQKTGRSCTLTYPVLGLLLALTFICGLLAGSLLTQKTPQTVQTAQQTRQNPAQPAAVSQPKPAISPQMASRISELEREVLQNPGNRAAMVSLGHLYFDTHQHQFAIQAYENALALDGNDADVLTDLGVMYRAVGKFDKALECFSRAQSIEPGHMVAMFNQGVVLNFDLHKHEEAIRVWQELVRLHPQATAPDGTPVSQLIKEISLQTSK</sequence>
<feature type="repeat" description="TPR" evidence="4">
    <location>
        <begin position="138"/>
        <end position="171"/>
    </location>
</feature>
<dbReference type="EMBL" id="DXHV01000015">
    <property type="protein sequence ID" value="HIV99805.1"/>
    <property type="molecule type" value="Genomic_DNA"/>
</dbReference>
<comment type="caution">
    <text evidence="7">The sequence shown here is derived from an EMBL/GenBank/DDBJ whole genome shotgun (WGS) entry which is preliminary data.</text>
</comment>
<evidence type="ECO:0000256" key="5">
    <source>
        <dbReference type="SAM" id="MobiDB-lite"/>
    </source>
</evidence>
<keyword evidence="1" id="KW-0677">Repeat</keyword>
<dbReference type="InterPro" id="IPR011990">
    <property type="entry name" value="TPR-like_helical_dom_sf"/>
</dbReference>
<keyword evidence="3" id="KW-0793">Thylakoid</keyword>
<keyword evidence="6" id="KW-0472">Membrane</keyword>
<dbReference type="PANTHER" id="PTHR44943:SF9">
    <property type="entry name" value="TPR-REPEAT-CONTAINING PROTEIN"/>
    <property type="match status" value="1"/>
</dbReference>
<feature type="repeat" description="TPR" evidence="4">
    <location>
        <begin position="104"/>
        <end position="137"/>
    </location>
</feature>
<feature type="region of interest" description="Disordered" evidence="5">
    <location>
        <begin position="1"/>
        <end position="23"/>
    </location>
</feature>
<feature type="compositionally biased region" description="Polar residues" evidence="5">
    <location>
        <begin position="60"/>
        <end position="70"/>
    </location>
</feature>
<dbReference type="Pfam" id="PF13424">
    <property type="entry name" value="TPR_12"/>
    <property type="match status" value="1"/>
</dbReference>
<dbReference type="InterPro" id="IPR051685">
    <property type="entry name" value="Ycf3/AcsC/BcsC/TPR_MFPF"/>
</dbReference>
<dbReference type="InterPro" id="IPR019734">
    <property type="entry name" value="TPR_rpt"/>
</dbReference>
<gene>
    <name evidence="7" type="ORF">H9894_01240</name>
</gene>
<keyword evidence="6" id="KW-0812">Transmembrane</keyword>
<dbReference type="AlphaFoldDB" id="A0A9D1PV54"/>
<evidence type="ECO:0000256" key="4">
    <source>
        <dbReference type="PROSITE-ProRule" id="PRU00339"/>
    </source>
</evidence>
<reference evidence="7" key="2">
    <citation type="submission" date="2021-04" db="EMBL/GenBank/DDBJ databases">
        <authorList>
            <person name="Gilroy R."/>
        </authorList>
    </citation>
    <scope>NUCLEOTIDE SEQUENCE</scope>
    <source>
        <strain evidence="7">ChiHecec2B26-446</strain>
    </source>
</reference>
<keyword evidence="6" id="KW-1133">Transmembrane helix</keyword>
<evidence type="ECO:0000313" key="7">
    <source>
        <dbReference type="EMBL" id="HIV99805.1"/>
    </source>
</evidence>
<accession>A0A9D1PV54</accession>
<feature type="transmembrane region" description="Helical" evidence="6">
    <location>
        <begin position="28"/>
        <end position="51"/>
    </location>
</feature>
<dbReference type="PROSITE" id="PS50005">
    <property type="entry name" value="TPR"/>
    <property type="match status" value="2"/>
</dbReference>